<name>E9GCS7_DAPPU</name>
<dbReference type="OrthoDB" id="6355883at2759"/>
<feature type="non-terminal residue" evidence="4">
    <location>
        <position position="1"/>
    </location>
</feature>
<proteinExistence type="inferred from homology"/>
<evidence type="ECO:0000259" key="2">
    <source>
        <dbReference type="SMART" id="SM00099"/>
    </source>
</evidence>
<dbReference type="STRING" id="6669.E9GCS7"/>
<accession>E9GCS7</accession>
<dbReference type="GO" id="GO:0005634">
    <property type="term" value="C:nucleus"/>
    <property type="evidence" value="ECO:0000318"/>
    <property type="project" value="GO_Central"/>
</dbReference>
<dbReference type="PANTHER" id="PTHR22978:SF44">
    <property type="entry name" value="PROTEIN BTG3-LIKE PROTEIN"/>
    <property type="match status" value="1"/>
</dbReference>
<organism evidence="4 5">
    <name type="scientific">Daphnia pulex</name>
    <name type="common">Water flea</name>
    <dbReference type="NCBI Taxonomy" id="6669"/>
    <lineage>
        <taxon>Eukaryota</taxon>
        <taxon>Metazoa</taxon>
        <taxon>Ecdysozoa</taxon>
        <taxon>Arthropoda</taxon>
        <taxon>Crustacea</taxon>
        <taxon>Branchiopoda</taxon>
        <taxon>Diplostraca</taxon>
        <taxon>Cladocera</taxon>
        <taxon>Anomopoda</taxon>
        <taxon>Daphniidae</taxon>
        <taxon>Daphnia</taxon>
    </lineage>
</organism>
<dbReference type="SUPFAM" id="SSF160696">
    <property type="entry name" value="BTG domain-like"/>
    <property type="match status" value="1"/>
</dbReference>
<dbReference type="AlphaFoldDB" id="E9GCS7"/>
<dbReference type="InterPro" id="IPR036054">
    <property type="entry name" value="BTG-like_sf"/>
</dbReference>
<reference evidence="4 5" key="1">
    <citation type="journal article" date="2011" name="Science">
        <title>The ecoresponsive genome of Daphnia pulex.</title>
        <authorList>
            <person name="Colbourne J.K."/>
            <person name="Pfrender M.E."/>
            <person name="Gilbert D."/>
            <person name="Thomas W.K."/>
            <person name="Tucker A."/>
            <person name="Oakley T.H."/>
            <person name="Tokishita S."/>
            <person name="Aerts A."/>
            <person name="Arnold G.J."/>
            <person name="Basu M.K."/>
            <person name="Bauer D.J."/>
            <person name="Caceres C.E."/>
            <person name="Carmel L."/>
            <person name="Casola C."/>
            <person name="Choi J.H."/>
            <person name="Detter J.C."/>
            <person name="Dong Q."/>
            <person name="Dusheyko S."/>
            <person name="Eads B.D."/>
            <person name="Frohlich T."/>
            <person name="Geiler-Samerotte K.A."/>
            <person name="Gerlach D."/>
            <person name="Hatcher P."/>
            <person name="Jogdeo S."/>
            <person name="Krijgsveld J."/>
            <person name="Kriventseva E.V."/>
            <person name="Kultz D."/>
            <person name="Laforsch C."/>
            <person name="Lindquist E."/>
            <person name="Lopez J."/>
            <person name="Manak J.R."/>
            <person name="Muller J."/>
            <person name="Pangilinan J."/>
            <person name="Patwardhan R.P."/>
            <person name="Pitluck S."/>
            <person name="Pritham E.J."/>
            <person name="Rechtsteiner A."/>
            <person name="Rho M."/>
            <person name="Rogozin I.B."/>
            <person name="Sakarya O."/>
            <person name="Salamov A."/>
            <person name="Schaack S."/>
            <person name="Shapiro H."/>
            <person name="Shiga Y."/>
            <person name="Skalitzky C."/>
            <person name="Smith Z."/>
            <person name="Souvorov A."/>
            <person name="Sung W."/>
            <person name="Tang Z."/>
            <person name="Tsuchiya D."/>
            <person name="Tu H."/>
            <person name="Vos H."/>
            <person name="Wang M."/>
            <person name="Wolf Y.I."/>
            <person name="Yamagata H."/>
            <person name="Yamada T."/>
            <person name="Ye Y."/>
            <person name="Shaw J.R."/>
            <person name="Andrews J."/>
            <person name="Crease T.J."/>
            <person name="Tang H."/>
            <person name="Lucas S.M."/>
            <person name="Robertson H.M."/>
            <person name="Bork P."/>
            <person name="Koonin E.V."/>
            <person name="Zdobnov E.M."/>
            <person name="Grigoriev I.V."/>
            <person name="Lynch M."/>
            <person name="Boore J.L."/>
        </authorList>
    </citation>
    <scope>NUCLEOTIDE SEQUENCE [LARGE SCALE GENOMIC DNA]</scope>
</reference>
<dbReference type="KEGG" id="dpx:DAPPUDRAFT_8785"/>
<keyword evidence="5" id="KW-1185">Reference proteome</keyword>
<dbReference type="eggNOG" id="KOG4006">
    <property type="taxonomic scope" value="Eukaryota"/>
</dbReference>
<dbReference type="InterPro" id="IPR002087">
    <property type="entry name" value="Anti_prolifrtn"/>
</dbReference>
<dbReference type="Pfam" id="PF07742">
    <property type="entry name" value="BTG"/>
    <property type="match status" value="1"/>
</dbReference>
<evidence type="ECO:0000313" key="5">
    <source>
        <dbReference type="Proteomes" id="UP000000305"/>
    </source>
</evidence>
<dbReference type="KEGG" id="dpx:DAPPUDRAFT_8784"/>
<dbReference type="OMA" id="NSYHVIY"/>
<dbReference type="SMART" id="SM00099">
    <property type="entry name" value="btg1"/>
    <property type="match status" value="1"/>
</dbReference>
<dbReference type="HOGENOM" id="CLU_079660_4_2_1"/>
<dbReference type="EMBL" id="GL732539">
    <property type="protein sequence ID" value="EFX82631.1"/>
    <property type="molecule type" value="Genomic_DNA"/>
</dbReference>
<evidence type="ECO:0000313" key="3">
    <source>
        <dbReference type="EMBL" id="EFX82631.1"/>
    </source>
</evidence>
<dbReference type="Proteomes" id="UP000000305">
    <property type="component" value="Unassembled WGS sequence"/>
</dbReference>
<protein>
    <recommendedName>
        <fullName evidence="2">Anti-proliferative protein domain-containing protein</fullName>
    </recommendedName>
</protein>
<feature type="domain" description="Anti-proliferative protein" evidence="2">
    <location>
        <begin position="1"/>
        <end position="75"/>
    </location>
</feature>
<dbReference type="GO" id="GO:0005737">
    <property type="term" value="C:cytoplasm"/>
    <property type="evidence" value="ECO:0000318"/>
    <property type="project" value="GO_Central"/>
</dbReference>
<evidence type="ECO:0000256" key="1">
    <source>
        <dbReference type="ARBA" id="ARBA00007989"/>
    </source>
</evidence>
<dbReference type="Gene3D" id="3.90.640.90">
    <property type="entry name" value="Anti-proliferative protein, N-terminal domain"/>
    <property type="match status" value="1"/>
</dbReference>
<feature type="non-terminal residue" evidence="4">
    <location>
        <position position="82"/>
    </location>
</feature>
<dbReference type="EMBL" id="GL732539">
    <property type="protein sequence ID" value="EFX82814.1"/>
    <property type="molecule type" value="Genomic_DNA"/>
</dbReference>
<gene>
    <name evidence="3" type="ORF">DAPPUDRAFT_8784</name>
    <name evidence="4" type="ORF">DAPPUDRAFT_8785</name>
</gene>
<evidence type="ECO:0000313" key="4">
    <source>
        <dbReference type="EMBL" id="EFX82814.1"/>
    </source>
</evidence>
<comment type="similarity">
    <text evidence="1">Belongs to the BTG family.</text>
</comment>
<sequence>LEQLLASRLEHHWYPEHPSRGQAYRCIRLNPSSGREALIETAVIVAGLTYADIQLPLELTVWIDPDSVAYRFGENDGSHCTL</sequence>
<dbReference type="PANTHER" id="PTHR22978">
    <property type="entry name" value="B-CELL TRANSLOCATION GENE"/>
    <property type="match status" value="1"/>
</dbReference>
<dbReference type="InterPro" id="IPR033332">
    <property type="entry name" value="BTG"/>
</dbReference>